<dbReference type="EC" id="5.2.1.8" evidence="5"/>
<dbReference type="InterPro" id="IPR024936">
    <property type="entry name" value="Cyclophilin-type_PPIase"/>
</dbReference>
<evidence type="ECO:0000313" key="8">
    <source>
        <dbReference type="Proteomes" id="UP000318801"/>
    </source>
</evidence>
<comment type="caution">
    <text evidence="7">The sequence shown here is derived from an EMBL/GenBank/DDBJ whole genome shotgun (WGS) entry which is preliminary data.</text>
</comment>
<feature type="chain" id="PRO_5021512174" description="Peptidyl-prolyl cis-trans isomerase" evidence="5">
    <location>
        <begin position="23"/>
        <end position="190"/>
    </location>
</feature>
<dbReference type="InterPro" id="IPR029000">
    <property type="entry name" value="Cyclophilin-like_dom_sf"/>
</dbReference>
<evidence type="ECO:0000256" key="1">
    <source>
        <dbReference type="ARBA" id="ARBA00002388"/>
    </source>
</evidence>
<dbReference type="RefSeq" id="WP_141146999.1">
    <property type="nucleotide sequence ID" value="NZ_VHLG01000001.1"/>
</dbReference>
<dbReference type="Proteomes" id="UP000318801">
    <property type="component" value="Unassembled WGS sequence"/>
</dbReference>
<dbReference type="SUPFAM" id="SSF50891">
    <property type="entry name" value="Cyclophilin-like"/>
    <property type="match status" value="1"/>
</dbReference>
<comment type="catalytic activity">
    <reaction evidence="5">
        <text>[protein]-peptidylproline (omega=180) = [protein]-peptidylproline (omega=0)</text>
        <dbReference type="Rhea" id="RHEA:16237"/>
        <dbReference type="Rhea" id="RHEA-COMP:10747"/>
        <dbReference type="Rhea" id="RHEA-COMP:10748"/>
        <dbReference type="ChEBI" id="CHEBI:83833"/>
        <dbReference type="ChEBI" id="CHEBI:83834"/>
        <dbReference type="EC" id="5.2.1.8"/>
    </reaction>
</comment>
<dbReference type="PANTHER" id="PTHR45625:SF4">
    <property type="entry name" value="PEPTIDYLPROLYL ISOMERASE DOMAIN AND WD REPEAT-CONTAINING PROTEIN 1"/>
    <property type="match status" value="1"/>
</dbReference>
<reference evidence="7 8" key="1">
    <citation type="submission" date="2019-06" db="EMBL/GenBank/DDBJ databases">
        <authorList>
            <person name="Li M."/>
        </authorList>
    </citation>
    <scope>NUCLEOTIDE SEQUENCE [LARGE SCALE GENOMIC DNA]</scope>
    <source>
        <strain evidence="7 8">BGMRC2036</strain>
    </source>
</reference>
<organism evidence="7 8">
    <name type="scientific">Martelella alba</name>
    <dbReference type="NCBI Taxonomy" id="2590451"/>
    <lineage>
        <taxon>Bacteria</taxon>
        <taxon>Pseudomonadati</taxon>
        <taxon>Pseudomonadota</taxon>
        <taxon>Alphaproteobacteria</taxon>
        <taxon>Hyphomicrobiales</taxon>
        <taxon>Aurantimonadaceae</taxon>
        <taxon>Martelella</taxon>
    </lineage>
</organism>
<evidence type="ECO:0000259" key="6">
    <source>
        <dbReference type="PROSITE" id="PS50072"/>
    </source>
</evidence>
<keyword evidence="4 5" id="KW-0413">Isomerase</keyword>
<evidence type="ECO:0000313" key="7">
    <source>
        <dbReference type="EMBL" id="TPW33064.1"/>
    </source>
</evidence>
<dbReference type="GO" id="GO:0003755">
    <property type="term" value="F:peptidyl-prolyl cis-trans isomerase activity"/>
    <property type="evidence" value="ECO:0007669"/>
    <property type="project" value="UniProtKB-UniRule"/>
</dbReference>
<dbReference type="InterPro" id="IPR002130">
    <property type="entry name" value="Cyclophilin-type_PPIase_dom"/>
</dbReference>
<dbReference type="AlphaFoldDB" id="A0A506UIA2"/>
<dbReference type="PIRSF" id="PIRSF001467">
    <property type="entry name" value="Peptidylpro_ismrse"/>
    <property type="match status" value="1"/>
</dbReference>
<gene>
    <name evidence="7" type="ORF">FJU08_00395</name>
</gene>
<keyword evidence="3 5" id="KW-0697">Rotamase</keyword>
<dbReference type="Pfam" id="PF00160">
    <property type="entry name" value="Pro_isomerase"/>
    <property type="match status" value="1"/>
</dbReference>
<dbReference type="PRINTS" id="PR00153">
    <property type="entry name" value="CSAPPISMRASE"/>
</dbReference>
<dbReference type="GO" id="GO:0006457">
    <property type="term" value="P:protein folding"/>
    <property type="evidence" value="ECO:0007669"/>
    <property type="project" value="InterPro"/>
</dbReference>
<evidence type="ECO:0000256" key="2">
    <source>
        <dbReference type="ARBA" id="ARBA00007365"/>
    </source>
</evidence>
<proteinExistence type="inferred from homology"/>
<dbReference type="PROSITE" id="PS50072">
    <property type="entry name" value="CSA_PPIASE_2"/>
    <property type="match status" value="1"/>
</dbReference>
<keyword evidence="8" id="KW-1185">Reference proteome</keyword>
<protein>
    <recommendedName>
        <fullName evidence="5">Peptidyl-prolyl cis-trans isomerase</fullName>
        <shortName evidence="5">PPIase</shortName>
        <ecNumber evidence="5">5.2.1.8</ecNumber>
    </recommendedName>
</protein>
<dbReference type="PROSITE" id="PS00170">
    <property type="entry name" value="CSA_PPIASE_1"/>
    <property type="match status" value="1"/>
</dbReference>
<name>A0A506UIA2_9HYPH</name>
<dbReference type="OrthoDB" id="9807797at2"/>
<accession>A0A506UIA2</accession>
<dbReference type="InterPro" id="IPR044666">
    <property type="entry name" value="Cyclophilin_A-like"/>
</dbReference>
<comment type="similarity">
    <text evidence="2 5">Belongs to the cyclophilin-type PPIase family.</text>
</comment>
<dbReference type="InterPro" id="IPR020892">
    <property type="entry name" value="Cyclophilin-type_PPIase_CS"/>
</dbReference>
<dbReference type="Gene3D" id="2.40.100.10">
    <property type="entry name" value="Cyclophilin-like"/>
    <property type="match status" value="1"/>
</dbReference>
<comment type="function">
    <text evidence="1 5">PPIases accelerate the folding of proteins. It catalyzes the cis-trans isomerization of proline imidic peptide bonds in oligopeptides.</text>
</comment>
<evidence type="ECO:0000256" key="5">
    <source>
        <dbReference type="RuleBase" id="RU363019"/>
    </source>
</evidence>
<evidence type="ECO:0000256" key="3">
    <source>
        <dbReference type="ARBA" id="ARBA00023110"/>
    </source>
</evidence>
<dbReference type="PANTHER" id="PTHR45625">
    <property type="entry name" value="PEPTIDYL-PROLYL CIS-TRANS ISOMERASE-RELATED"/>
    <property type="match status" value="1"/>
</dbReference>
<evidence type="ECO:0000256" key="4">
    <source>
        <dbReference type="ARBA" id="ARBA00023235"/>
    </source>
</evidence>
<feature type="domain" description="PPIase cyclophilin-type" evidence="6">
    <location>
        <begin position="25"/>
        <end position="187"/>
    </location>
</feature>
<keyword evidence="5" id="KW-0732">Signal</keyword>
<dbReference type="CDD" id="cd00317">
    <property type="entry name" value="cyclophilin"/>
    <property type="match status" value="1"/>
</dbReference>
<feature type="signal peptide" evidence="5">
    <location>
        <begin position="1"/>
        <end position="22"/>
    </location>
</feature>
<sequence length="190" mass="20478">MKKFASLAAAGLMLAMAGSAFAQDAKDLLKLQTSQGPVTIELYDNVAPKNVARVKELAEEGAYNGVAFHRVIDGFMAQTGDVEYGNMDKGFDDTRVGMGGSKQPDLPAEFSDIHYERGIVGMARAQDPDSANSQFFIMFADAPFLDNQYTVIGKVIDGMDNVDKIKKGSQADNGKVEDPDRIVTATVESN</sequence>
<dbReference type="EMBL" id="VHLG01000001">
    <property type="protein sequence ID" value="TPW33064.1"/>
    <property type="molecule type" value="Genomic_DNA"/>
</dbReference>